<protein>
    <submittedName>
        <fullName evidence="1">Uncharacterized protein</fullName>
    </submittedName>
</protein>
<dbReference type="EMBL" id="JBEVYD010000001">
    <property type="protein sequence ID" value="KAL3235296.1"/>
    <property type="molecule type" value="Genomic_DNA"/>
</dbReference>
<accession>A0ABR4P0Z0</accession>
<organism evidence="1 2">
    <name type="scientific">Nakaseomyces bracarensis</name>
    <dbReference type="NCBI Taxonomy" id="273131"/>
    <lineage>
        <taxon>Eukaryota</taxon>
        <taxon>Fungi</taxon>
        <taxon>Dikarya</taxon>
        <taxon>Ascomycota</taxon>
        <taxon>Saccharomycotina</taxon>
        <taxon>Saccharomycetes</taxon>
        <taxon>Saccharomycetales</taxon>
        <taxon>Saccharomycetaceae</taxon>
        <taxon>Nakaseomyces</taxon>
    </lineage>
</organism>
<gene>
    <name evidence="1" type="ORF">RNJ44_00055</name>
</gene>
<dbReference type="Proteomes" id="UP001623330">
    <property type="component" value="Unassembled WGS sequence"/>
</dbReference>
<sequence>MIGRLEELAGELKYAVDGGAGAGGADAGRAGLAAGHGPAALPTKLRRTTFRGQTRHGVAGQIVKRWKYRACSGKNRFLGRRSPLFRNVAAELSVKSSHVLNLDRVLSNYRGFMEATRLLDVHWDLLLNPLVLVSEGWAFYGLSERVLRCLCGECHKMLSVELDSADTGHMLERGILKLGHSTQCYWKTHSYPLSRDYHLNKTTMLQEYLRMSKPALAHETIRFEVYLDAPLDRIRPVVGVEDSNLLKLLLRGFDLSLLNASEGVVTCKYCAHKSHVESLAKAKYNGHFLWCRYHDQTKLATLILDDLEKHEATTQHEANIENRLSRLENLLMKLEE</sequence>
<comment type="caution">
    <text evidence="1">The sequence shown here is derived from an EMBL/GenBank/DDBJ whole genome shotgun (WGS) entry which is preliminary data.</text>
</comment>
<reference evidence="1 2" key="1">
    <citation type="submission" date="2024-05" db="EMBL/GenBank/DDBJ databases">
        <title>Long read based assembly of the Candida bracarensis genome reveals expanded adhesin content.</title>
        <authorList>
            <person name="Marcet-Houben M."/>
            <person name="Ksiezopolska E."/>
            <person name="Gabaldon T."/>
        </authorList>
    </citation>
    <scope>NUCLEOTIDE SEQUENCE [LARGE SCALE GENOMIC DNA]</scope>
    <source>
        <strain evidence="1 2">CBM6</strain>
    </source>
</reference>
<keyword evidence="2" id="KW-1185">Reference proteome</keyword>
<proteinExistence type="predicted"/>
<evidence type="ECO:0000313" key="1">
    <source>
        <dbReference type="EMBL" id="KAL3235296.1"/>
    </source>
</evidence>
<name>A0ABR4P0Z0_9SACH</name>
<evidence type="ECO:0000313" key="2">
    <source>
        <dbReference type="Proteomes" id="UP001623330"/>
    </source>
</evidence>